<name>A0ABD0UTV1_DENTH</name>
<dbReference type="EMBL" id="JANQDX010000013">
    <property type="protein sequence ID" value="KAL0913837.1"/>
    <property type="molecule type" value="Genomic_DNA"/>
</dbReference>
<comment type="caution">
    <text evidence="2">The sequence shown here is derived from an EMBL/GenBank/DDBJ whole genome shotgun (WGS) entry which is preliminary data.</text>
</comment>
<feature type="region of interest" description="Disordered" evidence="1">
    <location>
        <begin position="1"/>
        <end position="48"/>
    </location>
</feature>
<dbReference type="Proteomes" id="UP001552299">
    <property type="component" value="Unassembled WGS sequence"/>
</dbReference>
<sequence length="95" mass="10547">MDLLQLRSPSPQQQPPFPGARPSAGEVQPADLTSPTSTILPSRPPHRRRLARRWQHIHHSHPLRYKPPSRYLLSDPHAGVQAFAGAAPAIETINI</sequence>
<evidence type="ECO:0000256" key="1">
    <source>
        <dbReference type="SAM" id="MobiDB-lite"/>
    </source>
</evidence>
<feature type="compositionally biased region" description="Low complexity" evidence="1">
    <location>
        <begin position="1"/>
        <end position="11"/>
    </location>
</feature>
<accession>A0ABD0UTV1</accession>
<proteinExistence type="predicted"/>
<protein>
    <submittedName>
        <fullName evidence="2">Uncharacterized protein</fullName>
    </submittedName>
</protein>
<dbReference type="AlphaFoldDB" id="A0ABD0UTV1"/>
<organism evidence="2 3">
    <name type="scientific">Dendrobium thyrsiflorum</name>
    <name type="common">Pinecone-like raceme dendrobium</name>
    <name type="synonym">Orchid</name>
    <dbReference type="NCBI Taxonomy" id="117978"/>
    <lineage>
        <taxon>Eukaryota</taxon>
        <taxon>Viridiplantae</taxon>
        <taxon>Streptophyta</taxon>
        <taxon>Embryophyta</taxon>
        <taxon>Tracheophyta</taxon>
        <taxon>Spermatophyta</taxon>
        <taxon>Magnoliopsida</taxon>
        <taxon>Liliopsida</taxon>
        <taxon>Asparagales</taxon>
        <taxon>Orchidaceae</taxon>
        <taxon>Epidendroideae</taxon>
        <taxon>Malaxideae</taxon>
        <taxon>Dendrobiinae</taxon>
        <taxon>Dendrobium</taxon>
    </lineage>
</organism>
<evidence type="ECO:0000313" key="3">
    <source>
        <dbReference type="Proteomes" id="UP001552299"/>
    </source>
</evidence>
<gene>
    <name evidence="2" type="ORF">M5K25_017327</name>
</gene>
<reference evidence="2 3" key="1">
    <citation type="journal article" date="2024" name="Plant Biotechnol. J.">
        <title>Dendrobium thyrsiflorum genome and its molecular insights into genes involved in important horticultural traits.</title>
        <authorList>
            <person name="Chen B."/>
            <person name="Wang J.Y."/>
            <person name="Zheng P.J."/>
            <person name="Li K.L."/>
            <person name="Liang Y.M."/>
            <person name="Chen X.F."/>
            <person name="Zhang C."/>
            <person name="Zhao X."/>
            <person name="He X."/>
            <person name="Zhang G.Q."/>
            <person name="Liu Z.J."/>
            <person name="Xu Q."/>
        </authorList>
    </citation>
    <scope>NUCLEOTIDE SEQUENCE [LARGE SCALE GENOMIC DNA]</scope>
    <source>
        <strain evidence="2">GZMU011</strain>
    </source>
</reference>
<keyword evidence="3" id="KW-1185">Reference proteome</keyword>
<feature type="compositionally biased region" description="Polar residues" evidence="1">
    <location>
        <begin position="31"/>
        <end position="40"/>
    </location>
</feature>
<evidence type="ECO:0000313" key="2">
    <source>
        <dbReference type="EMBL" id="KAL0913837.1"/>
    </source>
</evidence>